<evidence type="ECO:0000313" key="5">
    <source>
        <dbReference type="Proteomes" id="UP000233654"/>
    </source>
</evidence>
<dbReference type="PANTHER" id="PTHR33392:SF6">
    <property type="entry name" value="POLYISOPRENYL-TEICHOIC ACID--PEPTIDOGLYCAN TEICHOIC ACID TRANSFERASE TAGU"/>
    <property type="match status" value="1"/>
</dbReference>
<feature type="domain" description="Cell envelope-related transcriptional attenuator" evidence="3">
    <location>
        <begin position="156"/>
        <end position="298"/>
    </location>
</feature>
<evidence type="ECO:0000256" key="1">
    <source>
        <dbReference type="ARBA" id="ARBA00006068"/>
    </source>
</evidence>
<sequence>MPNGKQGTGAKSYYDLTYSGFYFIQILVEGKMGKHSIQQVSYWEARRRGRDLRKRADAKSKAPGHARKRKLYWFAIFFAVGLVAGATLGFYIRPIAKLGAKMYLALKEKQWQTEGAEKKEVKTALTSLSADPGQSVNTLVMGSDAGSNKGEGGWCRSDVMMLICLQERDKRAIVISIPRDTRIELPGHGTNKINAAHAFGGPSSAIDAAKSLLGIDVHHYISMNFDGFKKIINAIGGVPIHLNKPINDPHSGRLPQGDLLLDGEQALIVVRSRKLPGGDIDRIQNQQAFLKALMTKAESMKSAWKAKRLVDIVASTCKMDYAAGQLTNLAEELRGFKIENVQFVTVPGDSRMISGVSYFVADMPLLAQVTLEVKANTLISPELKAKLQAPVTRRVEELNGPDADAISVLSGWKTSTWAVPTVAQELRLFGHDKVFEGQSKQPLARTTVYFRHEAKEACKKIKESVPELGNADVVLNDQIPVQYNSPVVIVLGQDFKTSNLVSIYGRICQPAFNFQNLGRKVVFFD</sequence>
<protein>
    <recommendedName>
        <fullName evidence="3">Cell envelope-related transcriptional attenuator domain-containing protein</fullName>
    </recommendedName>
</protein>
<keyword evidence="2" id="KW-0472">Membrane</keyword>
<organism evidence="4 5">
    <name type="scientific">Candidatus Anoxymicrobium japonicum</name>
    <dbReference type="NCBI Taxonomy" id="2013648"/>
    <lineage>
        <taxon>Bacteria</taxon>
        <taxon>Bacillati</taxon>
        <taxon>Actinomycetota</taxon>
        <taxon>Candidatus Geothermincolia</taxon>
        <taxon>Candidatus Geothermincolales</taxon>
        <taxon>Candidatus Anoxymicrobiaceae</taxon>
        <taxon>Candidatus Anoxymicrobium</taxon>
    </lineage>
</organism>
<dbReference type="Gene3D" id="3.40.630.190">
    <property type="entry name" value="LCP protein"/>
    <property type="match status" value="1"/>
</dbReference>
<keyword evidence="2" id="KW-1133">Transmembrane helix</keyword>
<evidence type="ECO:0000259" key="3">
    <source>
        <dbReference type="Pfam" id="PF03816"/>
    </source>
</evidence>
<dbReference type="InterPro" id="IPR004474">
    <property type="entry name" value="LytR_CpsA_psr"/>
</dbReference>
<dbReference type="EMBL" id="PHEX01000068">
    <property type="protein sequence ID" value="PKQ27651.1"/>
    <property type="molecule type" value="Genomic_DNA"/>
</dbReference>
<evidence type="ECO:0000313" key="4">
    <source>
        <dbReference type="EMBL" id="PKQ27651.1"/>
    </source>
</evidence>
<feature type="transmembrane region" description="Helical" evidence="2">
    <location>
        <begin position="71"/>
        <end position="92"/>
    </location>
</feature>
<evidence type="ECO:0000256" key="2">
    <source>
        <dbReference type="SAM" id="Phobius"/>
    </source>
</evidence>
<dbReference type="Pfam" id="PF03816">
    <property type="entry name" value="LytR_cpsA_psr"/>
    <property type="match status" value="1"/>
</dbReference>
<keyword evidence="2" id="KW-0812">Transmembrane</keyword>
<dbReference type="AlphaFoldDB" id="A0A2N3G4J6"/>
<comment type="caution">
    <text evidence="4">The sequence shown here is derived from an EMBL/GenBank/DDBJ whole genome shotgun (WGS) entry which is preliminary data.</text>
</comment>
<accession>A0A2N3G4J6</accession>
<comment type="similarity">
    <text evidence="1">Belongs to the LytR/CpsA/Psr (LCP) family.</text>
</comment>
<reference evidence="4 5" key="1">
    <citation type="journal article" date="2017" name="ISME J.">
        <title>Potential for microbial H2 and metal transformations associated with novel bacteria and archaea in deep terrestrial subsurface sediments.</title>
        <authorList>
            <person name="Hernsdorf A.W."/>
            <person name="Amano Y."/>
            <person name="Miyakawa K."/>
            <person name="Ise K."/>
            <person name="Suzuki Y."/>
            <person name="Anantharaman K."/>
            <person name="Probst A."/>
            <person name="Burstein D."/>
            <person name="Thomas B.C."/>
            <person name="Banfield J.F."/>
        </authorList>
    </citation>
    <scope>NUCLEOTIDE SEQUENCE [LARGE SCALE GENOMIC DNA]</scope>
    <source>
        <strain evidence="4">HGW-Actinobacteria-3</strain>
    </source>
</reference>
<dbReference type="PANTHER" id="PTHR33392">
    <property type="entry name" value="POLYISOPRENYL-TEICHOIC ACID--PEPTIDOGLYCAN TEICHOIC ACID TRANSFERASE TAGU"/>
    <property type="match status" value="1"/>
</dbReference>
<dbReference type="InterPro" id="IPR050922">
    <property type="entry name" value="LytR/CpsA/Psr_CW_biosynth"/>
</dbReference>
<proteinExistence type="inferred from homology"/>
<dbReference type="NCBIfam" id="TIGR00350">
    <property type="entry name" value="lytR_cpsA_psr"/>
    <property type="match status" value="1"/>
</dbReference>
<dbReference type="Proteomes" id="UP000233654">
    <property type="component" value="Unassembled WGS sequence"/>
</dbReference>
<gene>
    <name evidence="4" type="ORF">CVT63_06875</name>
</gene>
<name>A0A2N3G4J6_9ACTN</name>